<accession>A0A927HEF6</accession>
<dbReference type="AlphaFoldDB" id="A0A927HEF6"/>
<evidence type="ECO:0000313" key="2">
    <source>
        <dbReference type="EMBL" id="MBD3663338.1"/>
    </source>
</evidence>
<dbReference type="EMBL" id="JACTAG010000001">
    <property type="protein sequence ID" value="MBD3663338.1"/>
    <property type="molecule type" value="Genomic_DNA"/>
</dbReference>
<reference evidence="2" key="1">
    <citation type="submission" date="2020-08" db="EMBL/GenBank/DDBJ databases">
        <title>Sulfitobacter aestuariivivens sp. nov., isolated from a tidal flat.</title>
        <authorList>
            <person name="Park S."/>
            <person name="Yoon J.-H."/>
        </authorList>
    </citation>
    <scope>NUCLEOTIDE SEQUENCE</scope>
    <source>
        <strain evidence="2">TSTF-M16</strain>
    </source>
</reference>
<name>A0A927HEF6_9RHOB</name>
<sequence>MLSYGAFDTFGLQDVEFLRKLSRLGDDVIIGCNSDALCDLQGRPARRSFETRKAMLESCRYVSRVICAESHSQRRTDIVNYNVCVFAMADVWQGAFDDLLDITQVIYLPRAENRDDRPPVSLIENTCAG</sequence>
<evidence type="ECO:0000259" key="1">
    <source>
        <dbReference type="Pfam" id="PF01467"/>
    </source>
</evidence>
<dbReference type="InterPro" id="IPR004821">
    <property type="entry name" value="Cyt_trans-like"/>
</dbReference>
<gene>
    <name evidence="2" type="ORF">H9Q16_05345</name>
</gene>
<proteinExistence type="predicted"/>
<protein>
    <submittedName>
        <fullName evidence="2">Glycerol-3-phosphate cytidylyltransferase</fullName>
    </submittedName>
</protein>
<dbReference type="InterPro" id="IPR014729">
    <property type="entry name" value="Rossmann-like_a/b/a_fold"/>
</dbReference>
<organism evidence="2 3">
    <name type="scientific">Sulfitobacter aestuariivivens</name>
    <dbReference type="NCBI Taxonomy" id="2766981"/>
    <lineage>
        <taxon>Bacteria</taxon>
        <taxon>Pseudomonadati</taxon>
        <taxon>Pseudomonadota</taxon>
        <taxon>Alphaproteobacteria</taxon>
        <taxon>Rhodobacterales</taxon>
        <taxon>Roseobacteraceae</taxon>
        <taxon>Sulfitobacter</taxon>
    </lineage>
</organism>
<dbReference type="Proteomes" id="UP000635142">
    <property type="component" value="Unassembled WGS sequence"/>
</dbReference>
<keyword evidence="2" id="KW-0548">Nucleotidyltransferase</keyword>
<feature type="domain" description="Cytidyltransferase-like" evidence="1">
    <location>
        <begin position="4"/>
        <end position="100"/>
    </location>
</feature>
<dbReference type="Pfam" id="PF01467">
    <property type="entry name" value="CTP_transf_like"/>
    <property type="match status" value="1"/>
</dbReference>
<evidence type="ECO:0000313" key="3">
    <source>
        <dbReference type="Proteomes" id="UP000635142"/>
    </source>
</evidence>
<keyword evidence="2" id="KW-0808">Transferase</keyword>
<dbReference type="SUPFAM" id="SSF52374">
    <property type="entry name" value="Nucleotidylyl transferase"/>
    <property type="match status" value="1"/>
</dbReference>
<comment type="caution">
    <text evidence="2">The sequence shown here is derived from an EMBL/GenBank/DDBJ whole genome shotgun (WGS) entry which is preliminary data.</text>
</comment>
<dbReference type="GO" id="GO:0016779">
    <property type="term" value="F:nucleotidyltransferase activity"/>
    <property type="evidence" value="ECO:0007669"/>
    <property type="project" value="UniProtKB-KW"/>
</dbReference>
<dbReference type="Gene3D" id="3.40.50.620">
    <property type="entry name" value="HUPs"/>
    <property type="match status" value="1"/>
</dbReference>
<keyword evidence="3" id="KW-1185">Reference proteome</keyword>